<dbReference type="EMBL" id="MU865952">
    <property type="protein sequence ID" value="KAK4447052.1"/>
    <property type="molecule type" value="Genomic_DNA"/>
</dbReference>
<evidence type="ECO:0000313" key="2">
    <source>
        <dbReference type="Proteomes" id="UP001321760"/>
    </source>
</evidence>
<keyword evidence="2" id="KW-1185">Reference proteome</keyword>
<organism evidence="1 2">
    <name type="scientific">Podospora aff. communis PSN243</name>
    <dbReference type="NCBI Taxonomy" id="3040156"/>
    <lineage>
        <taxon>Eukaryota</taxon>
        <taxon>Fungi</taxon>
        <taxon>Dikarya</taxon>
        <taxon>Ascomycota</taxon>
        <taxon>Pezizomycotina</taxon>
        <taxon>Sordariomycetes</taxon>
        <taxon>Sordariomycetidae</taxon>
        <taxon>Sordariales</taxon>
        <taxon>Podosporaceae</taxon>
        <taxon>Podospora</taxon>
    </lineage>
</organism>
<reference evidence="1" key="1">
    <citation type="journal article" date="2023" name="Mol. Phylogenet. Evol.">
        <title>Genome-scale phylogeny and comparative genomics of the fungal order Sordariales.</title>
        <authorList>
            <person name="Hensen N."/>
            <person name="Bonometti L."/>
            <person name="Westerberg I."/>
            <person name="Brannstrom I.O."/>
            <person name="Guillou S."/>
            <person name="Cros-Aarteil S."/>
            <person name="Calhoun S."/>
            <person name="Haridas S."/>
            <person name="Kuo A."/>
            <person name="Mondo S."/>
            <person name="Pangilinan J."/>
            <person name="Riley R."/>
            <person name="LaButti K."/>
            <person name="Andreopoulos B."/>
            <person name="Lipzen A."/>
            <person name="Chen C."/>
            <person name="Yan M."/>
            <person name="Daum C."/>
            <person name="Ng V."/>
            <person name="Clum A."/>
            <person name="Steindorff A."/>
            <person name="Ohm R.A."/>
            <person name="Martin F."/>
            <person name="Silar P."/>
            <person name="Natvig D.O."/>
            <person name="Lalanne C."/>
            <person name="Gautier V."/>
            <person name="Ament-Velasquez S.L."/>
            <person name="Kruys A."/>
            <person name="Hutchinson M.I."/>
            <person name="Powell A.J."/>
            <person name="Barry K."/>
            <person name="Miller A.N."/>
            <person name="Grigoriev I.V."/>
            <person name="Debuchy R."/>
            <person name="Gladieux P."/>
            <person name="Hiltunen Thoren M."/>
            <person name="Johannesson H."/>
        </authorList>
    </citation>
    <scope>NUCLEOTIDE SEQUENCE</scope>
    <source>
        <strain evidence="1">PSN243</strain>
    </source>
</reference>
<evidence type="ECO:0000313" key="1">
    <source>
        <dbReference type="EMBL" id="KAK4447052.1"/>
    </source>
</evidence>
<proteinExistence type="predicted"/>
<accession>A0AAV9GI91</accession>
<sequence length="111" mass="11723">MLTCPQMRSRLGILSMSSRRPSSRLIPALPRWHDMVVAAAVVVATVAIAAVVEVAAVGVTERKLGGSQLTIRNQVDLEVLAAPMLFPWATVGGKLTAVIAHLHLAGDSFSP</sequence>
<reference evidence="1" key="2">
    <citation type="submission" date="2023-05" db="EMBL/GenBank/DDBJ databases">
        <authorList>
            <consortium name="Lawrence Berkeley National Laboratory"/>
            <person name="Steindorff A."/>
            <person name="Hensen N."/>
            <person name="Bonometti L."/>
            <person name="Westerberg I."/>
            <person name="Brannstrom I.O."/>
            <person name="Guillou S."/>
            <person name="Cros-Aarteil S."/>
            <person name="Calhoun S."/>
            <person name="Haridas S."/>
            <person name="Kuo A."/>
            <person name="Mondo S."/>
            <person name="Pangilinan J."/>
            <person name="Riley R."/>
            <person name="Labutti K."/>
            <person name="Andreopoulos B."/>
            <person name="Lipzen A."/>
            <person name="Chen C."/>
            <person name="Yanf M."/>
            <person name="Daum C."/>
            <person name="Ng V."/>
            <person name="Clum A."/>
            <person name="Ohm R."/>
            <person name="Martin F."/>
            <person name="Silar P."/>
            <person name="Natvig D."/>
            <person name="Lalanne C."/>
            <person name="Gautier V."/>
            <person name="Ament-Velasquez S.L."/>
            <person name="Kruys A."/>
            <person name="Hutchinson M.I."/>
            <person name="Powell A.J."/>
            <person name="Barry K."/>
            <person name="Miller A.N."/>
            <person name="Grigoriev I.V."/>
            <person name="Debuchy R."/>
            <person name="Gladieux P."/>
            <person name="Thoren M.H."/>
            <person name="Johannesson H."/>
        </authorList>
    </citation>
    <scope>NUCLEOTIDE SEQUENCE</scope>
    <source>
        <strain evidence="1">PSN243</strain>
    </source>
</reference>
<dbReference type="AlphaFoldDB" id="A0AAV9GI91"/>
<gene>
    <name evidence="1" type="ORF">QBC34DRAFT_142567</name>
</gene>
<comment type="caution">
    <text evidence="1">The sequence shown here is derived from an EMBL/GenBank/DDBJ whole genome shotgun (WGS) entry which is preliminary data.</text>
</comment>
<name>A0AAV9GI91_9PEZI</name>
<protein>
    <submittedName>
        <fullName evidence="1">Uncharacterized protein</fullName>
    </submittedName>
</protein>
<dbReference type="Proteomes" id="UP001321760">
    <property type="component" value="Unassembled WGS sequence"/>
</dbReference>